<protein>
    <recommendedName>
        <fullName evidence="4">Translocation protein TolB</fullName>
    </recommendedName>
</protein>
<dbReference type="EMBL" id="CCAZ020000002">
    <property type="protein sequence ID" value="CEG09606.1"/>
    <property type="molecule type" value="Genomic_DNA"/>
</dbReference>
<evidence type="ECO:0008006" key="4">
    <source>
        <dbReference type="Google" id="ProtNLM"/>
    </source>
</evidence>
<accession>A0A090MQF9</accession>
<feature type="signal peptide" evidence="1">
    <location>
        <begin position="1"/>
        <end position="28"/>
    </location>
</feature>
<dbReference type="OrthoDB" id="8087178at2"/>
<dbReference type="Gene3D" id="2.120.10.30">
    <property type="entry name" value="TolB, C-terminal domain"/>
    <property type="match status" value="1"/>
</dbReference>
<dbReference type="InterPro" id="IPR011042">
    <property type="entry name" value="6-blade_b-propeller_TolB-like"/>
</dbReference>
<reference evidence="2 3" key="1">
    <citation type="journal article" date="2014" name="Genome Announc.">
        <title>Genome Sequence of Afipia felis Strain 76713, Isolated in Hospital Water Using an Amoeba Co-Culture Procedure.</title>
        <authorList>
            <person name="Benamar S."/>
            <person name="La Scola B."/>
            <person name="Croce O."/>
        </authorList>
    </citation>
    <scope>NUCLEOTIDE SEQUENCE [LARGE SCALE GENOMIC DNA]</scope>
    <source>
        <strain evidence="2 3">76713</strain>
    </source>
</reference>
<gene>
    <name evidence="2" type="ORF">BN961_03036</name>
</gene>
<name>A0A090MQF9_AFIFE</name>
<evidence type="ECO:0000313" key="3">
    <source>
        <dbReference type="Proteomes" id="UP000035762"/>
    </source>
</evidence>
<evidence type="ECO:0000313" key="2">
    <source>
        <dbReference type="EMBL" id="CEG09606.1"/>
    </source>
</evidence>
<comment type="caution">
    <text evidence="2">The sequence shown here is derived from an EMBL/GenBank/DDBJ whole genome shotgun (WGS) entry which is preliminary data.</text>
</comment>
<evidence type="ECO:0000256" key="1">
    <source>
        <dbReference type="SAM" id="SignalP"/>
    </source>
</evidence>
<sequence>MGEMNVLTARGVLCVALLWGASHVPALAVDDLATALVLPTLPAPNIAYLQEATDLAFGTRVTRVTDPGGNMPGGIVCKPAYCTHRYSSSQAWNADQSLLVISNGCSGLCFLDGQTYVPLFHRSTPDECEWHPTDPRLMICVSHRAIYTWNPRSDVKTIVFAGAGYRNLQFGPYKGNPSRDGRRLAVRATAADGALVAFAYDIQDKTKFADIDLTKLPGKNGYCSISPSGRYIFCSQKMPGDIDHGYVFAVDGTQLQYWSDHHRPGHGDMTIDADGSDVYVGISKDYPDKFHVIKRRLVDGKVTDLAPYGEGQHASLRNINLPGWVFLSYGGNYAEIAAHRSWAPFYQEVVALRIDGSGEVRRIAQVRNPKHDYWSETHASPSPDGSQVIWSSNWGQPGGPVADYVTRLSWPKELSKQSSMRQ</sequence>
<dbReference type="RefSeq" id="WP_009339587.1">
    <property type="nucleotide sequence ID" value="NZ_CCAZ020000002.1"/>
</dbReference>
<dbReference type="SUPFAM" id="SSF82171">
    <property type="entry name" value="DPP6 N-terminal domain-like"/>
    <property type="match status" value="1"/>
</dbReference>
<dbReference type="AlphaFoldDB" id="A0A090MQF9"/>
<feature type="chain" id="PRO_5001860268" description="Translocation protein TolB" evidence="1">
    <location>
        <begin position="29"/>
        <end position="422"/>
    </location>
</feature>
<dbReference type="Proteomes" id="UP000035762">
    <property type="component" value="Unassembled WGS sequence"/>
</dbReference>
<keyword evidence="3" id="KW-1185">Reference proteome</keyword>
<keyword evidence="1" id="KW-0732">Signal</keyword>
<dbReference type="STRING" id="1035.BN961_03036"/>
<proteinExistence type="predicted"/>
<organism evidence="2 3">
    <name type="scientific">Afipia felis</name>
    <name type="common">Cat scratch disease bacillus</name>
    <dbReference type="NCBI Taxonomy" id="1035"/>
    <lineage>
        <taxon>Bacteria</taxon>
        <taxon>Pseudomonadati</taxon>
        <taxon>Pseudomonadota</taxon>
        <taxon>Alphaproteobacteria</taxon>
        <taxon>Hyphomicrobiales</taxon>
        <taxon>Nitrobacteraceae</taxon>
        <taxon>Afipia</taxon>
    </lineage>
</organism>